<comment type="caution">
    <text evidence="2">The sequence shown here is derived from an EMBL/GenBank/DDBJ whole genome shotgun (WGS) entry which is preliminary data.</text>
</comment>
<dbReference type="EMBL" id="QGKV02000299">
    <property type="protein sequence ID" value="KAF3595044.1"/>
    <property type="molecule type" value="Genomic_DNA"/>
</dbReference>
<keyword evidence="3" id="KW-1185">Reference proteome</keyword>
<protein>
    <submittedName>
        <fullName evidence="2">Uncharacterized protein</fullName>
    </submittedName>
</protein>
<evidence type="ECO:0000256" key="1">
    <source>
        <dbReference type="SAM" id="MobiDB-lite"/>
    </source>
</evidence>
<sequence length="112" mass="12910">MRSRFRGFSQVQRELRTPSFGNLLQQEFTPRAQNAQQGQQAKEKKLPQVRQNQNSLRQDLIECRTDAAWNKEQRRAGLAWVFKGVTLSSPDRGSIMKCNGCSVPLNDYRLGR</sequence>
<evidence type="ECO:0000313" key="2">
    <source>
        <dbReference type="EMBL" id="KAF3595044.1"/>
    </source>
</evidence>
<evidence type="ECO:0000313" key="3">
    <source>
        <dbReference type="Proteomes" id="UP000266723"/>
    </source>
</evidence>
<reference evidence="2 3" key="1">
    <citation type="journal article" date="2020" name="BMC Genomics">
        <title>Intraspecific diversification of the crop wild relative Brassica cretica Lam. using demographic model selection.</title>
        <authorList>
            <person name="Kioukis A."/>
            <person name="Michalopoulou V.A."/>
            <person name="Briers L."/>
            <person name="Pirintsos S."/>
            <person name="Studholme D.J."/>
            <person name="Pavlidis P."/>
            <person name="Sarris P.F."/>
        </authorList>
    </citation>
    <scope>NUCLEOTIDE SEQUENCE [LARGE SCALE GENOMIC DNA]</scope>
    <source>
        <strain evidence="3">cv. PFS-1207/04</strain>
    </source>
</reference>
<feature type="region of interest" description="Disordered" evidence="1">
    <location>
        <begin position="31"/>
        <end position="53"/>
    </location>
</feature>
<accession>A0ABQ7EFP8</accession>
<proteinExistence type="predicted"/>
<gene>
    <name evidence="2" type="ORF">DY000_02025011</name>
</gene>
<organism evidence="2 3">
    <name type="scientific">Brassica cretica</name>
    <name type="common">Mustard</name>
    <dbReference type="NCBI Taxonomy" id="69181"/>
    <lineage>
        <taxon>Eukaryota</taxon>
        <taxon>Viridiplantae</taxon>
        <taxon>Streptophyta</taxon>
        <taxon>Embryophyta</taxon>
        <taxon>Tracheophyta</taxon>
        <taxon>Spermatophyta</taxon>
        <taxon>Magnoliopsida</taxon>
        <taxon>eudicotyledons</taxon>
        <taxon>Gunneridae</taxon>
        <taxon>Pentapetalae</taxon>
        <taxon>rosids</taxon>
        <taxon>malvids</taxon>
        <taxon>Brassicales</taxon>
        <taxon>Brassicaceae</taxon>
        <taxon>Brassiceae</taxon>
        <taxon>Brassica</taxon>
    </lineage>
</organism>
<feature type="compositionally biased region" description="Polar residues" evidence="1">
    <location>
        <begin position="31"/>
        <end position="40"/>
    </location>
</feature>
<name>A0ABQ7EFP8_BRACR</name>
<dbReference type="Proteomes" id="UP000266723">
    <property type="component" value="Unassembled WGS sequence"/>
</dbReference>